<reference evidence="10 11" key="1">
    <citation type="submission" date="2016-02" db="EMBL/GenBank/DDBJ databases">
        <authorList>
            <consortium name="Pathogen Informatics"/>
        </authorList>
    </citation>
    <scope>NUCLEOTIDE SEQUENCE [LARGE SCALE GENOMIC DNA]</scope>
    <source>
        <strain evidence="10 11">RC20</strain>
    </source>
</reference>
<dbReference type="Pfam" id="PF08238">
    <property type="entry name" value="Sel1"/>
    <property type="match status" value="2"/>
</dbReference>
<dbReference type="AlphaFoldDB" id="A0A128EGY0"/>
<name>A0A128EGY0_9BACT</name>
<dbReference type="Proteomes" id="UP000069632">
    <property type="component" value="Unassembled WGS sequence"/>
</dbReference>
<evidence type="ECO:0000256" key="2">
    <source>
        <dbReference type="ARBA" id="ARBA00008486"/>
    </source>
</evidence>
<organism evidence="10 11">
    <name type="scientific">Campylobacter geochelonis</name>
    <dbReference type="NCBI Taxonomy" id="1780362"/>
    <lineage>
        <taxon>Bacteria</taxon>
        <taxon>Pseudomonadati</taxon>
        <taxon>Campylobacterota</taxon>
        <taxon>Epsilonproteobacteria</taxon>
        <taxon>Campylobacterales</taxon>
        <taxon>Campylobacteraceae</taxon>
        <taxon>Campylobacter</taxon>
    </lineage>
</organism>
<dbReference type="RefSeq" id="WP_075495257.1">
    <property type="nucleotide sequence ID" value="NZ_CP053844.1"/>
</dbReference>
<dbReference type="Gene3D" id="1.25.40.10">
    <property type="entry name" value="Tetratricopeptide repeat domain"/>
    <property type="match status" value="1"/>
</dbReference>
<evidence type="ECO:0000256" key="6">
    <source>
        <dbReference type="ARBA" id="ARBA00022803"/>
    </source>
</evidence>
<dbReference type="SUPFAM" id="SSF81901">
    <property type="entry name" value="HCP-like"/>
    <property type="match status" value="1"/>
</dbReference>
<protein>
    <recommendedName>
        <fullName evidence="3">beta-lactamase</fullName>
        <ecNumber evidence="3">3.5.2.6</ecNumber>
    </recommendedName>
</protein>
<evidence type="ECO:0000256" key="5">
    <source>
        <dbReference type="ARBA" id="ARBA00022801"/>
    </source>
</evidence>
<keyword evidence="8" id="KW-0046">Antibiotic resistance</keyword>
<keyword evidence="5 10" id="KW-0378">Hydrolase</keyword>
<dbReference type="EC" id="3.5.2.6" evidence="3"/>
<accession>A0A128EGY0</accession>
<dbReference type="SMART" id="SM00671">
    <property type="entry name" value="SEL1"/>
    <property type="match status" value="2"/>
</dbReference>
<keyword evidence="6" id="KW-0802">TPR repeat</keyword>
<dbReference type="PANTHER" id="PTHR13891">
    <property type="entry name" value="CYTOCHROME C OXIDASE ASSEMBLY FACTOR 7"/>
    <property type="match status" value="1"/>
</dbReference>
<keyword evidence="9" id="KW-0732">Signal</keyword>
<feature type="signal peptide" evidence="9">
    <location>
        <begin position="1"/>
        <end position="20"/>
    </location>
</feature>
<evidence type="ECO:0000256" key="7">
    <source>
        <dbReference type="ARBA" id="ARBA00023157"/>
    </source>
</evidence>
<evidence type="ECO:0000256" key="3">
    <source>
        <dbReference type="ARBA" id="ARBA00012865"/>
    </source>
</evidence>
<evidence type="ECO:0000256" key="1">
    <source>
        <dbReference type="ARBA" id="ARBA00001526"/>
    </source>
</evidence>
<feature type="chain" id="PRO_5039903275" description="beta-lactamase" evidence="9">
    <location>
        <begin position="21"/>
        <end position="99"/>
    </location>
</feature>
<comment type="catalytic activity">
    <reaction evidence="1">
        <text>a beta-lactam + H2O = a substituted beta-amino acid</text>
        <dbReference type="Rhea" id="RHEA:20401"/>
        <dbReference type="ChEBI" id="CHEBI:15377"/>
        <dbReference type="ChEBI" id="CHEBI:35627"/>
        <dbReference type="ChEBI" id="CHEBI:140347"/>
        <dbReference type="EC" id="3.5.2.6"/>
    </reaction>
</comment>
<comment type="similarity">
    <text evidence="2">Belongs to the hcp beta-lactamase family.</text>
</comment>
<evidence type="ECO:0000256" key="4">
    <source>
        <dbReference type="ARBA" id="ARBA00022737"/>
    </source>
</evidence>
<dbReference type="EMBL" id="FIZP01000006">
    <property type="protein sequence ID" value="CZE48154.1"/>
    <property type="molecule type" value="Genomic_DNA"/>
</dbReference>
<dbReference type="GO" id="GO:0046677">
    <property type="term" value="P:response to antibiotic"/>
    <property type="evidence" value="ECO:0007669"/>
    <property type="project" value="UniProtKB-KW"/>
</dbReference>
<evidence type="ECO:0000256" key="9">
    <source>
        <dbReference type="SAM" id="SignalP"/>
    </source>
</evidence>
<dbReference type="InterPro" id="IPR006597">
    <property type="entry name" value="Sel1-like"/>
</dbReference>
<dbReference type="InterPro" id="IPR040239">
    <property type="entry name" value="HcpB-like"/>
</dbReference>
<keyword evidence="4" id="KW-0677">Repeat</keyword>
<keyword evidence="11" id="KW-1185">Reference proteome</keyword>
<dbReference type="InterPro" id="IPR011990">
    <property type="entry name" value="TPR-like_helical_dom_sf"/>
</dbReference>
<evidence type="ECO:0000256" key="8">
    <source>
        <dbReference type="ARBA" id="ARBA00023251"/>
    </source>
</evidence>
<dbReference type="PANTHER" id="PTHR13891:SF1">
    <property type="entry name" value="CYTOCHROME C OXIDASE ASSEMBLY FACTOR 7"/>
    <property type="match status" value="1"/>
</dbReference>
<gene>
    <name evidence="10" type="primary">hcpA_1</name>
    <name evidence="10" type="ORF">ERS672216_01257</name>
</gene>
<sequence length="99" mass="10819">MKKIFLTFVLVGCWLNLALASDLGKGFNALTSGDFKSAFENFKLACDKNDALGCNALGNLYKKGKGVEQNNELAKKYYKKACELGLKPACDSQDNSDKN</sequence>
<evidence type="ECO:0000313" key="11">
    <source>
        <dbReference type="Proteomes" id="UP000069632"/>
    </source>
</evidence>
<dbReference type="GO" id="GO:0008800">
    <property type="term" value="F:beta-lactamase activity"/>
    <property type="evidence" value="ECO:0007669"/>
    <property type="project" value="UniProtKB-EC"/>
</dbReference>
<keyword evidence="7" id="KW-1015">Disulfide bond</keyword>
<proteinExistence type="inferred from homology"/>
<evidence type="ECO:0000313" key="10">
    <source>
        <dbReference type="EMBL" id="CZE48154.1"/>
    </source>
</evidence>